<dbReference type="PANTHER" id="PTHR21027">
    <property type="entry name" value="TRNA-SPLICING ENDONUCLEASE SUBUNIT SEN54"/>
    <property type="match status" value="1"/>
</dbReference>
<dbReference type="AlphaFoldDB" id="A0A8C4Q092"/>
<dbReference type="GO" id="GO:0000379">
    <property type="term" value="P:tRNA-type intron splice site recognition and cleavage"/>
    <property type="evidence" value="ECO:0007669"/>
    <property type="project" value="TreeGrafter"/>
</dbReference>
<reference evidence="5" key="2">
    <citation type="submission" date="2025-09" db="UniProtKB">
        <authorList>
            <consortium name="Ensembl"/>
        </authorList>
    </citation>
    <scope>IDENTIFICATION</scope>
</reference>
<dbReference type="Proteomes" id="UP000694388">
    <property type="component" value="Unplaced"/>
</dbReference>
<proteinExistence type="inferred from homology"/>
<dbReference type="PANTHER" id="PTHR21027:SF1">
    <property type="entry name" value="TRNA-SPLICING ENDONUCLEASE SUBUNIT SEN54"/>
    <property type="match status" value="1"/>
</dbReference>
<dbReference type="InterPro" id="IPR024337">
    <property type="entry name" value="tRNA_splic_suSen54"/>
</dbReference>
<protein>
    <submittedName>
        <fullName evidence="5">tRNA splicing endonuclease subunit 54</fullName>
    </submittedName>
</protein>
<accession>A0A8C4Q092</accession>
<name>A0A8C4Q092_EPTBU</name>
<feature type="transmembrane region" description="Helical" evidence="3">
    <location>
        <begin position="139"/>
        <end position="159"/>
    </location>
</feature>
<organism evidence="5 6">
    <name type="scientific">Eptatretus burgeri</name>
    <name type="common">Inshore hagfish</name>
    <dbReference type="NCBI Taxonomy" id="7764"/>
    <lineage>
        <taxon>Eukaryota</taxon>
        <taxon>Metazoa</taxon>
        <taxon>Chordata</taxon>
        <taxon>Craniata</taxon>
        <taxon>Vertebrata</taxon>
        <taxon>Cyclostomata</taxon>
        <taxon>Myxini</taxon>
        <taxon>Myxiniformes</taxon>
        <taxon>Myxinidae</taxon>
        <taxon>Eptatretinae</taxon>
        <taxon>Eptatretus</taxon>
    </lineage>
</organism>
<keyword evidence="3" id="KW-0812">Transmembrane</keyword>
<dbReference type="Ensembl" id="ENSEBUT00000008507.1">
    <property type="protein sequence ID" value="ENSEBUP00000008015.1"/>
    <property type="gene ID" value="ENSEBUG00000005203.1"/>
</dbReference>
<keyword evidence="2" id="KW-0819">tRNA processing</keyword>
<evidence type="ECO:0000256" key="3">
    <source>
        <dbReference type="SAM" id="Phobius"/>
    </source>
</evidence>
<evidence type="ECO:0000256" key="2">
    <source>
        <dbReference type="ARBA" id="ARBA00022694"/>
    </source>
</evidence>
<keyword evidence="3" id="KW-0472">Membrane</keyword>
<dbReference type="GO" id="GO:0000214">
    <property type="term" value="C:tRNA-intron endonuclease complex"/>
    <property type="evidence" value="ECO:0007669"/>
    <property type="project" value="TreeGrafter"/>
</dbReference>
<evidence type="ECO:0000313" key="6">
    <source>
        <dbReference type="Proteomes" id="UP000694388"/>
    </source>
</evidence>
<dbReference type="InterPro" id="IPR024336">
    <property type="entry name" value="tRNA_splic_suSen54_N"/>
</dbReference>
<evidence type="ECO:0000256" key="1">
    <source>
        <dbReference type="ARBA" id="ARBA00005736"/>
    </source>
</evidence>
<keyword evidence="3" id="KW-1133">Transmembrane helix</keyword>
<keyword evidence="6" id="KW-1185">Reference proteome</keyword>
<evidence type="ECO:0000313" key="5">
    <source>
        <dbReference type="Ensembl" id="ENSEBUP00000008015.1"/>
    </source>
</evidence>
<feature type="domain" description="tRNA-splicing endonuclease subunit Sen54 N-terminal" evidence="4">
    <location>
        <begin position="72"/>
        <end position="132"/>
    </location>
</feature>
<reference evidence="5" key="1">
    <citation type="submission" date="2025-08" db="UniProtKB">
        <authorList>
            <consortium name="Ensembl"/>
        </authorList>
    </citation>
    <scope>IDENTIFICATION</scope>
</reference>
<comment type="similarity">
    <text evidence="1">Belongs to the SEN54 family.</text>
</comment>
<sequence length="531" mass="59877">MRFFAYTPSLSFGSIFPHDPCVSFHAVSAEDLRAARHRCQRLPPYSYGQKDFLPDGSKTQAERLSCCRKELWDLLAEERVERLGNLVQAEWNSELGKVELKSNPGKFWHTMGHTEHGVKYLFPEEALYLLECVSTSRTLFIYLFIWLFAFPLLCPHLLYSRLSLQVYAHLKRLITLRHPVTTEVCQEDSKPADTNSTFDGAANFGDTLTPIPIILPSAAGPLEILGASNDLGAALRTAPQSTCLSPPTSDLIVSDLPSSKPLSQSPRQSRGFVTLCDPVFVLEGTRAPPYEGPDFGKGGGNKCHNQSPCHCNFDKIPFPNLGRHRRQTFLPNLDASVLPPNIPAIRESDQSRWIAKLDTKRKQTWHEDSMDYGPPNRNVNNDEDVRKCISWAQYKTLHARRMVANEAKQKELDPWHGDEVQPLSRPETGRSTGIPYCRMSVWGHRLDEDNHVHITFDIYTSSTGEFRKSQPRTPYARVCVCRFSSPVPTLRDIKRLSGKCAGSRLLFAAVDGADISFFSFQDFKLPLDVNI</sequence>
<dbReference type="Pfam" id="PF12928">
    <property type="entry name" value="tRNA_int_end_N2"/>
    <property type="match status" value="1"/>
</dbReference>
<evidence type="ECO:0000259" key="4">
    <source>
        <dbReference type="Pfam" id="PF12928"/>
    </source>
</evidence>
<dbReference type="GeneTree" id="ENSGT00390000004214"/>